<dbReference type="PROSITE" id="PS51257">
    <property type="entry name" value="PROKAR_LIPOPROTEIN"/>
    <property type="match status" value="1"/>
</dbReference>
<dbReference type="RefSeq" id="WP_046232422.1">
    <property type="nucleotide sequence ID" value="NZ_FONN01000012.1"/>
</dbReference>
<dbReference type="EMBL" id="FONN01000012">
    <property type="protein sequence ID" value="SFF05945.1"/>
    <property type="molecule type" value="Genomic_DNA"/>
</dbReference>
<name>A0A1I2FKX5_9BACL</name>
<evidence type="ECO:0008006" key="4">
    <source>
        <dbReference type="Google" id="ProtNLM"/>
    </source>
</evidence>
<proteinExistence type="predicted"/>
<protein>
    <recommendedName>
        <fullName evidence="4">Lipoprotein</fullName>
    </recommendedName>
</protein>
<evidence type="ECO:0000313" key="2">
    <source>
        <dbReference type="EMBL" id="SFF05945.1"/>
    </source>
</evidence>
<evidence type="ECO:0000256" key="1">
    <source>
        <dbReference type="SAM" id="SignalP"/>
    </source>
</evidence>
<reference evidence="3" key="1">
    <citation type="submission" date="2016-10" db="EMBL/GenBank/DDBJ databases">
        <authorList>
            <person name="Varghese N."/>
            <person name="Submissions S."/>
        </authorList>
    </citation>
    <scope>NUCLEOTIDE SEQUENCE [LARGE SCALE GENOMIC DNA]</scope>
    <source>
        <strain evidence="3">CGMCC 1.10223</strain>
    </source>
</reference>
<keyword evidence="3" id="KW-1185">Reference proteome</keyword>
<accession>A0A1I2FKX5</accession>
<feature type="chain" id="PRO_5039229964" description="Lipoprotein" evidence="1">
    <location>
        <begin position="20"/>
        <end position="223"/>
    </location>
</feature>
<feature type="signal peptide" evidence="1">
    <location>
        <begin position="1"/>
        <end position="19"/>
    </location>
</feature>
<sequence>MRNVKLLLLLASFSLFLFACSNGSPVDNAGKEVSKEDTVVTVVTHGNYQEFDKENRLFDDAELVVIAETDTNFFDREHVVKYAEQDAAGADLPQALEDFYTRTPIKILKVLKKPESASVIENEEMNIIEPISLIKEDTKSKILSIENYNEINEGEQYVLYLKQNAYGEYSVINMNNGRFSLDSDALKIQSLDHGHENDQDKHNEIKQAVEERFKAEIEEVKNM</sequence>
<dbReference type="AlphaFoldDB" id="A0A1I2FKX5"/>
<evidence type="ECO:0000313" key="3">
    <source>
        <dbReference type="Proteomes" id="UP000183410"/>
    </source>
</evidence>
<dbReference type="Proteomes" id="UP000183410">
    <property type="component" value="Unassembled WGS sequence"/>
</dbReference>
<dbReference type="OrthoDB" id="2612080at2"/>
<organism evidence="2 3">
    <name type="scientific">Paenibacillus algorifonticola</name>
    <dbReference type="NCBI Taxonomy" id="684063"/>
    <lineage>
        <taxon>Bacteria</taxon>
        <taxon>Bacillati</taxon>
        <taxon>Bacillota</taxon>
        <taxon>Bacilli</taxon>
        <taxon>Bacillales</taxon>
        <taxon>Paenibacillaceae</taxon>
        <taxon>Paenibacillus</taxon>
    </lineage>
</organism>
<keyword evidence="1" id="KW-0732">Signal</keyword>
<gene>
    <name evidence="2" type="ORF">SAMN04487969_112156</name>
</gene>